<feature type="region of interest" description="Disordered" evidence="13">
    <location>
        <begin position="504"/>
        <end position="537"/>
    </location>
</feature>
<feature type="active site" description="Proton acceptor" evidence="11">
    <location>
        <position position="1478"/>
    </location>
</feature>
<evidence type="ECO:0000256" key="3">
    <source>
        <dbReference type="ARBA" id="ARBA00013274"/>
    </source>
</evidence>
<name>A0AA38LUF9_9TREE</name>
<sequence length="1632" mass="177589">MSDSLGDLELDPGRGNPLVALAIAIVKAFLYILGSIRYMVGWVTITLPGMIVRMLQYSFTISLTFPVLLTLFLASCGAAIFVIRYRYLARYTLYKELALPLPSPPSIPTDLSELGLGDAGERRAPAFHNYLDDFLAAIRIFGYLEKPVFHELSRHLQTRRLAAGETLEIGNGDFWCVVEGKVQVFAPSTTSTLSQPPSPDPFGLGTHKAFNGYHLLNEVSTGGTLSSLFSILNLFTEDIKLPWDSPPSADGNEMAEEAIGSDEEDEEADRTHTWPKKSRANSDVSQLDVGDRASPESMTSSTFGATSSTLGPIDERPARPRSSSLGSTVRQDENSDNEGPGAGEASSSAPATKSPSPILSPSLPGVHDQPPASFPPSPLPRTRVRQRSAPGERRGTAMPRPKSARHAHKSGAEALKGTIARATVDTTLAVIPAEAFRRLTRKYPKASGTVVQVVLERFSRVTFMTAHKFLGLTREILRSESSLNALVSHPLPRAFYTGGGMQALRDRFHPPPKGMRRDNTSTRKNSPDKSSKDYFNFVPVSPTVRAPSLPSDTPKNATTPATYSRDLSMTAAAEHLAKEGVPPPEAAVFSPDTAARQSSAFVRQNSAMRKQVAAGDLAMTRATQANDNGGAYYRHTAQTPGLPRMDTWRGRMSASAQGSHKPNAAAVEVPLDLLEDEYELREAVLTCIAKSIGLVQPQSTEPTHAHDHFGGRSSFAPSVSNLSTPNSPMFPPHMAHRPKGASPSQGGQGHFGNVLDMMNASNHNDNLLGGMLREAVMKVKNDEDASSISASIQESSAFGGEKNVLRDLEGHVEVFYYKKGTALVKEGEKCPGLYYVIDGFLEVSLPVHSPSQSTDSASFGNTATGFSNDNSRPFSAALGLDDPQTPHKPSHSSSSSTSHDEPLFTVKPGGIAGYLSSLCHTDSYVTITAKTDCYVGYLPNHALERILERRPIVLLTLAKRLMSLLSPLVLHIDAALDWIQLGAREVLYEKGDKATDFYIVINGRLRSLNVKGDSTEVVREHGQGDSIGELEVITGVNRSETVHAIRDSELVRIPAALFDAISTRHPATTVQFLRLIAGRVRKAVGEQALPTSTAAGGPAGGSTKDMNLKTVCIIGANRNVPVAQFAGKLKTSLEELGASTSYLDQGTVMRHLGRHAFARIGKLKIAGWLADQEQHHRTVLYVADTPPASQWTLTCIRQADLVLILAMGDEPALGEYEKLLLATKTTARKELILLHDERTVAPGSTRPWLINRPWIHAHHHVELPGIIIPHKARTTIHDPAAIAAFKHLREEVKTRLKAYRGLRPLGRPRRPPHLNDFARLARRICGKSIGLCLGGGGARGVSHIGMLQALEEYGIPIDAIAGCSIGSFVGGLYSRETDLLETTGRTKQFAGRMGSVWRILSDVTYPFAAYTTGHEFNKAFFNTHIEDFWIPFFANSTNITHSRMEIHRTGYAWRYVRASMTLAGLLPPFSDNGNLLVDGGYMDNTPIGPLQSAGIRDIFVVDVGGLDDTSPRNYGDSVSGWWILLNRFNPFYKRNVLSMTEVSSRLAYVSSYKTLEEAKSSPGCLYIAMPVQQFDTLGGFKSFPEVLKVGLEAGREQLRKWKAEGVLPTGLVDESRGATAIRKGNRLRRMSI</sequence>
<evidence type="ECO:0000256" key="8">
    <source>
        <dbReference type="ARBA" id="ARBA00022989"/>
    </source>
</evidence>
<dbReference type="Pfam" id="PF24179">
    <property type="entry name" value="NTE_Ploop"/>
    <property type="match status" value="1"/>
</dbReference>
<dbReference type="SUPFAM" id="SSF52151">
    <property type="entry name" value="FabD/lysophospholipase-like"/>
    <property type="match status" value="1"/>
</dbReference>
<comment type="similarity">
    <text evidence="2 12">Belongs to the NTE family.</text>
</comment>
<evidence type="ECO:0000256" key="12">
    <source>
        <dbReference type="RuleBase" id="RU362043"/>
    </source>
</evidence>
<keyword evidence="7 11" id="KW-0442">Lipid degradation</keyword>
<evidence type="ECO:0000256" key="2">
    <source>
        <dbReference type="ARBA" id="ARBA00006636"/>
    </source>
</evidence>
<feature type="transmembrane region" description="Helical" evidence="12">
    <location>
        <begin position="61"/>
        <end position="83"/>
    </location>
</feature>
<comment type="catalytic activity">
    <reaction evidence="12">
        <text>a 1-acyl-sn-glycero-3-phosphocholine + H2O = sn-glycerol 3-phosphocholine + a fatty acid + H(+)</text>
        <dbReference type="Rhea" id="RHEA:15177"/>
        <dbReference type="ChEBI" id="CHEBI:15377"/>
        <dbReference type="ChEBI" id="CHEBI:15378"/>
        <dbReference type="ChEBI" id="CHEBI:16870"/>
        <dbReference type="ChEBI" id="CHEBI:28868"/>
        <dbReference type="ChEBI" id="CHEBI:58168"/>
        <dbReference type="EC" id="3.1.1.5"/>
    </reaction>
</comment>
<feature type="short sequence motif" description="GXSXG" evidence="11">
    <location>
        <begin position="1362"/>
        <end position="1366"/>
    </location>
</feature>
<dbReference type="InterPro" id="IPR018488">
    <property type="entry name" value="cNMP-bd_CS"/>
</dbReference>
<dbReference type="PANTHER" id="PTHR14226:SF29">
    <property type="entry name" value="NEUROPATHY TARGET ESTERASE SWS"/>
    <property type="match status" value="1"/>
</dbReference>
<evidence type="ECO:0000313" key="17">
    <source>
        <dbReference type="Proteomes" id="UP001164286"/>
    </source>
</evidence>
<feature type="compositionally biased region" description="Basic and acidic residues" evidence="13">
    <location>
        <begin position="504"/>
        <end position="532"/>
    </location>
</feature>
<dbReference type="Gene3D" id="2.60.120.10">
    <property type="entry name" value="Jelly Rolls"/>
    <property type="match status" value="2"/>
</dbReference>
<dbReference type="SMART" id="SM00100">
    <property type="entry name" value="cNMP"/>
    <property type="match status" value="2"/>
</dbReference>
<keyword evidence="5 12" id="KW-0812">Transmembrane</keyword>
<dbReference type="Pfam" id="PF00027">
    <property type="entry name" value="cNMP_binding"/>
    <property type="match status" value="1"/>
</dbReference>
<dbReference type="PROSITE" id="PS01237">
    <property type="entry name" value="UPF0028"/>
    <property type="match status" value="1"/>
</dbReference>
<dbReference type="InterPro" id="IPR000595">
    <property type="entry name" value="cNMP-bd_dom"/>
</dbReference>
<keyword evidence="17" id="KW-1185">Reference proteome</keyword>
<comment type="caution">
    <text evidence="16">The sequence shown here is derived from an EMBL/GenBank/DDBJ whole genome shotgun (WGS) entry which is preliminary data.</text>
</comment>
<evidence type="ECO:0000256" key="1">
    <source>
        <dbReference type="ARBA" id="ARBA00004370"/>
    </source>
</evidence>
<evidence type="ECO:0000256" key="7">
    <source>
        <dbReference type="ARBA" id="ARBA00022963"/>
    </source>
</evidence>
<evidence type="ECO:0000259" key="14">
    <source>
        <dbReference type="PROSITE" id="PS50042"/>
    </source>
</evidence>
<dbReference type="InterPro" id="IPR018490">
    <property type="entry name" value="cNMP-bd_dom_sf"/>
</dbReference>
<dbReference type="PROSITE" id="PS51635">
    <property type="entry name" value="PNPLA"/>
    <property type="match status" value="1"/>
</dbReference>
<dbReference type="InterPro" id="IPR016035">
    <property type="entry name" value="Acyl_Trfase/lysoPLipase"/>
</dbReference>
<dbReference type="PANTHER" id="PTHR14226">
    <property type="entry name" value="NEUROPATHY TARGET ESTERASE/SWISS CHEESE D.MELANOGASTER"/>
    <property type="match status" value="1"/>
</dbReference>
<feature type="domain" description="Cyclic nucleotide-binding" evidence="14">
    <location>
        <begin position="960"/>
        <end position="1061"/>
    </location>
</feature>
<dbReference type="RefSeq" id="XP_052944666.1">
    <property type="nucleotide sequence ID" value="XM_053085592.1"/>
</dbReference>
<evidence type="ECO:0000256" key="10">
    <source>
        <dbReference type="ARBA" id="ARBA00023136"/>
    </source>
</evidence>
<feature type="domain" description="Cyclic nucleotide-binding" evidence="14">
    <location>
        <begin position="801"/>
        <end position="878"/>
    </location>
</feature>
<accession>A0AA38LUF9</accession>
<dbReference type="InterPro" id="IPR014710">
    <property type="entry name" value="RmlC-like_jellyroll"/>
</dbReference>
<evidence type="ECO:0000256" key="5">
    <source>
        <dbReference type="ARBA" id="ARBA00022692"/>
    </source>
</evidence>
<evidence type="ECO:0000259" key="15">
    <source>
        <dbReference type="PROSITE" id="PS51635"/>
    </source>
</evidence>
<keyword evidence="6 11" id="KW-0378">Hydrolase</keyword>
<comment type="function">
    <text evidence="12">Intracellular phospholipase B that catalyzes the double deacylation of phosphatidylcholine (PC) to glycerophosphocholine (GroPCho). Plays an important role in membrane lipid homeostasis.</text>
</comment>
<gene>
    <name evidence="16" type="ORF">MKK02DRAFT_16192</name>
</gene>
<dbReference type="InterPro" id="IPR050301">
    <property type="entry name" value="NTE"/>
</dbReference>
<dbReference type="GO" id="GO:0016042">
    <property type="term" value="P:lipid catabolic process"/>
    <property type="evidence" value="ECO:0007669"/>
    <property type="project" value="UniProtKB-UniRule"/>
</dbReference>
<evidence type="ECO:0000256" key="4">
    <source>
        <dbReference type="ARBA" id="ARBA00018317"/>
    </source>
</evidence>
<evidence type="ECO:0000256" key="6">
    <source>
        <dbReference type="ARBA" id="ARBA00022801"/>
    </source>
</evidence>
<dbReference type="CDD" id="cd00038">
    <property type="entry name" value="CAP_ED"/>
    <property type="match status" value="2"/>
</dbReference>
<dbReference type="GO" id="GO:0046470">
    <property type="term" value="P:phosphatidylcholine metabolic process"/>
    <property type="evidence" value="ECO:0007669"/>
    <property type="project" value="InterPro"/>
</dbReference>
<dbReference type="EC" id="3.1.1.5" evidence="3 12"/>
<proteinExistence type="inferred from homology"/>
<comment type="subcellular location">
    <subcellularLocation>
        <location evidence="12">Endoplasmic reticulum membrane</location>
    </subcellularLocation>
    <subcellularLocation>
        <location evidence="1">Membrane</location>
    </subcellularLocation>
</comment>
<feature type="region of interest" description="Disordered" evidence="13">
    <location>
        <begin position="542"/>
        <end position="561"/>
    </location>
</feature>
<dbReference type="InterPro" id="IPR056556">
    <property type="entry name" value="NTE1_P-loop_dom"/>
</dbReference>
<feature type="region of interest" description="Disordered" evidence="13">
    <location>
        <begin position="699"/>
        <end position="751"/>
    </location>
</feature>
<dbReference type="SUPFAM" id="SSF51206">
    <property type="entry name" value="cAMP-binding domain-like"/>
    <property type="match status" value="3"/>
</dbReference>
<evidence type="ECO:0000256" key="11">
    <source>
        <dbReference type="PROSITE-ProRule" id="PRU01161"/>
    </source>
</evidence>
<feature type="compositionally biased region" description="Acidic residues" evidence="13">
    <location>
        <begin position="253"/>
        <end position="268"/>
    </location>
</feature>
<dbReference type="Proteomes" id="UP001164286">
    <property type="component" value="Unassembled WGS sequence"/>
</dbReference>
<dbReference type="InterPro" id="IPR001423">
    <property type="entry name" value="LysoPLipase_patatin_CS"/>
</dbReference>
<feature type="compositionally biased region" description="Polar residues" evidence="13">
    <location>
        <begin position="550"/>
        <end position="561"/>
    </location>
</feature>
<dbReference type="Pfam" id="PF01734">
    <property type="entry name" value="Patatin"/>
    <property type="match status" value="1"/>
</dbReference>
<dbReference type="GeneID" id="77724793"/>
<feature type="compositionally biased region" description="Polar residues" evidence="13">
    <location>
        <begin position="296"/>
        <end position="310"/>
    </location>
</feature>
<evidence type="ECO:0000256" key="13">
    <source>
        <dbReference type="SAM" id="MobiDB-lite"/>
    </source>
</evidence>
<feature type="short sequence motif" description="DGA/G" evidence="11">
    <location>
        <begin position="1478"/>
        <end position="1480"/>
    </location>
</feature>
<reference evidence="16" key="1">
    <citation type="journal article" date="2022" name="G3 (Bethesda)">
        <title>High quality genome of the basidiomycete yeast Dioszegia hungarica PDD-24b-2 isolated from cloud water.</title>
        <authorList>
            <person name="Jarrige D."/>
            <person name="Haridas S."/>
            <person name="Bleykasten-Grosshans C."/>
            <person name="Joly M."/>
            <person name="Nadalig T."/>
            <person name="Sancelme M."/>
            <person name="Vuilleumier S."/>
            <person name="Grigoriev I.V."/>
            <person name="Amato P."/>
            <person name="Bringel F."/>
        </authorList>
    </citation>
    <scope>NUCLEOTIDE SEQUENCE</scope>
    <source>
        <strain evidence="16">PDD-24b-2</strain>
    </source>
</reference>
<dbReference type="EMBL" id="JAKWFO010000006">
    <property type="protein sequence ID" value="KAI9634889.1"/>
    <property type="molecule type" value="Genomic_DNA"/>
</dbReference>
<protein>
    <recommendedName>
        <fullName evidence="4 12">Lysophospholipase NTE1</fullName>
        <ecNumber evidence="3 12">3.1.1.5</ecNumber>
    </recommendedName>
    <alternativeName>
        <fullName evidence="12">Intracellular phospholipase B</fullName>
    </alternativeName>
</protein>
<keyword evidence="8 12" id="KW-1133">Transmembrane helix</keyword>
<dbReference type="PROSITE" id="PS00888">
    <property type="entry name" value="CNMP_BINDING_1"/>
    <property type="match status" value="1"/>
</dbReference>
<keyword evidence="12" id="KW-0256">Endoplasmic reticulum</keyword>
<evidence type="ECO:0000256" key="9">
    <source>
        <dbReference type="ARBA" id="ARBA00023098"/>
    </source>
</evidence>
<feature type="compositionally biased region" description="Low complexity" evidence="13">
    <location>
        <begin position="343"/>
        <end position="364"/>
    </location>
</feature>
<dbReference type="PROSITE" id="PS50042">
    <property type="entry name" value="CNMP_BINDING_3"/>
    <property type="match status" value="2"/>
</dbReference>
<organism evidence="16 17">
    <name type="scientific">Dioszegia hungarica</name>
    <dbReference type="NCBI Taxonomy" id="4972"/>
    <lineage>
        <taxon>Eukaryota</taxon>
        <taxon>Fungi</taxon>
        <taxon>Dikarya</taxon>
        <taxon>Basidiomycota</taxon>
        <taxon>Agaricomycotina</taxon>
        <taxon>Tremellomycetes</taxon>
        <taxon>Tremellales</taxon>
        <taxon>Bulleribasidiaceae</taxon>
        <taxon>Dioszegia</taxon>
    </lineage>
</organism>
<dbReference type="InterPro" id="IPR002641">
    <property type="entry name" value="PNPLA_dom"/>
</dbReference>
<feature type="region of interest" description="Disordered" evidence="13">
    <location>
        <begin position="244"/>
        <end position="411"/>
    </location>
</feature>
<feature type="region of interest" description="Disordered" evidence="13">
    <location>
        <begin position="875"/>
        <end position="901"/>
    </location>
</feature>
<feature type="active site" description="Nucleophile" evidence="11">
    <location>
        <position position="1364"/>
    </location>
</feature>
<evidence type="ECO:0000313" key="16">
    <source>
        <dbReference type="EMBL" id="KAI9634889.1"/>
    </source>
</evidence>
<keyword evidence="9 11" id="KW-0443">Lipid metabolism</keyword>
<feature type="compositionally biased region" description="Polar residues" evidence="13">
    <location>
        <begin position="715"/>
        <end position="727"/>
    </location>
</feature>
<dbReference type="GO" id="GO:0005789">
    <property type="term" value="C:endoplasmic reticulum membrane"/>
    <property type="evidence" value="ECO:0007669"/>
    <property type="project" value="UniProtKB-SubCell"/>
</dbReference>
<feature type="short sequence motif" description="GXGXXG" evidence="11">
    <location>
        <begin position="1335"/>
        <end position="1340"/>
    </location>
</feature>
<feature type="domain" description="PNPLA" evidence="15">
    <location>
        <begin position="1331"/>
        <end position="1491"/>
    </location>
</feature>
<keyword evidence="10 12" id="KW-0472">Membrane</keyword>
<feature type="transmembrane region" description="Helical" evidence="12">
    <location>
        <begin position="20"/>
        <end position="40"/>
    </location>
</feature>
<dbReference type="GO" id="GO:0004622">
    <property type="term" value="F:phosphatidylcholine lysophospholipase activity"/>
    <property type="evidence" value="ECO:0007669"/>
    <property type="project" value="UniProtKB-EC"/>
</dbReference>
<dbReference type="Gene3D" id="3.40.1090.10">
    <property type="entry name" value="Cytosolic phospholipase A2 catalytic domain"/>
    <property type="match status" value="2"/>
</dbReference>